<dbReference type="GO" id="GO:0005975">
    <property type="term" value="P:carbohydrate metabolic process"/>
    <property type="evidence" value="ECO:0007669"/>
    <property type="project" value="UniProtKB-ARBA"/>
</dbReference>
<dbReference type="InterPro" id="IPR026588">
    <property type="entry name" value="Choice_anch_A"/>
</dbReference>
<dbReference type="InterPro" id="IPR013783">
    <property type="entry name" value="Ig-like_fold"/>
</dbReference>
<feature type="domain" description="Choice-of-anchor A" evidence="2">
    <location>
        <begin position="43"/>
        <end position="290"/>
    </location>
</feature>
<dbReference type="Proteomes" id="UP000199034">
    <property type="component" value="Unassembled WGS sequence"/>
</dbReference>
<reference evidence="3 4" key="1">
    <citation type="submission" date="2016-10" db="EMBL/GenBank/DDBJ databases">
        <authorList>
            <person name="de Groot N.N."/>
        </authorList>
    </citation>
    <scope>NUCLEOTIDE SEQUENCE [LARGE SCALE GENOMIC DNA]</scope>
    <source>
        <strain evidence="3 4">CGMCC 4.6858</strain>
    </source>
</reference>
<dbReference type="OrthoDB" id="3404418at2"/>
<dbReference type="InterPro" id="IPR051172">
    <property type="entry name" value="Chlamydia_OmcB"/>
</dbReference>
<dbReference type="InterPro" id="IPR047589">
    <property type="entry name" value="DUF11_rpt"/>
</dbReference>
<gene>
    <name evidence="3" type="ORF">SAMN05421872_101182</name>
</gene>
<evidence type="ECO:0000259" key="2">
    <source>
        <dbReference type="Pfam" id="PF20597"/>
    </source>
</evidence>
<accession>A0A1G6IHH5</accession>
<dbReference type="PANTHER" id="PTHR34819:SF3">
    <property type="entry name" value="CELL SURFACE PROTEIN"/>
    <property type="match status" value="1"/>
</dbReference>
<dbReference type="InterPro" id="IPR001434">
    <property type="entry name" value="OmcB-like_DUF11"/>
</dbReference>
<dbReference type="RefSeq" id="WP_090849830.1">
    <property type="nucleotide sequence ID" value="NZ_FMZM01000001.1"/>
</dbReference>
<proteinExistence type="predicted"/>
<dbReference type="Pfam" id="PF20597">
    <property type="entry name" value="pAdhesive_15"/>
    <property type="match status" value="1"/>
</dbReference>
<dbReference type="Gene3D" id="2.60.40.10">
    <property type="entry name" value="Immunoglobulins"/>
    <property type="match status" value="1"/>
</dbReference>
<dbReference type="STRING" id="1045774.SAMN05421872_101182"/>
<dbReference type="EMBL" id="FMZM01000001">
    <property type="protein sequence ID" value="SDC05833.1"/>
    <property type="molecule type" value="Genomic_DNA"/>
</dbReference>
<organism evidence="3 4">
    <name type="scientific">Nocardioides lianchengensis</name>
    <dbReference type="NCBI Taxonomy" id="1045774"/>
    <lineage>
        <taxon>Bacteria</taxon>
        <taxon>Bacillati</taxon>
        <taxon>Actinomycetota</taxon>
        <taxon>Actinomycetes</taxon>
        <taxon>Propionibacteriales</taxon>
        <taxon>Nocardioidaceae</taxon>
        <taxon>Nocardioides</taxon>
    </lineage>
</organism>
<name>A0A1G6IHH5_9ACTN</name>
<dbReference type="NCBIfam" id="TIGR01451">
    <property type="entry name" value="B_ant_repeat"/>
    <property type="match status" value="1"/>
</dbReference>
<feature type="domain" description="DUF11" evidence="1">
    <location>
        <begin position="318"/>
        <end position="400"/>
    </location>
</feature>
<dbReference type="NCBIfam" id="TIGR04215">
    <property type="entry name" value="choice_anch_A"/>
    <property type="match status" value="1"/>
</dbReference>
<evidence type="ECO:0000313" key="3">
    <source>
        <dbReference type="EMBL" id="SDC05833.1"/>
    </source>
</evidence>
<keyword evidence="4" id="KW-1185">Reference proteome</keyword>
<dbReference type="PANTHER" id="PTHR34819">
    <property type="entry name" value="LARGE CYSTEINE-RICH PERIPLASMIC PROTEIN OMCB"/>
    <property type="match status" value="1"/>
</dbReference>
<dbReference type="Pfam" id="PF01345">
    <property type="entry name" value="DUF11"/>
    <property type="match status" value="1"/>
</dbReference>
<protein>
    <submittedName>
        <fullName evidence="3">Conserved repeat domain-containing protein/choice-of-anchor A domain-containing protein</fullName>
    </submittedName>
</protein>
<evidence type="ECO:0000313" key="4">
    <source>
        <dbReference type="Proteomes" id="UP000199034"/>
    </source>
</evidence>
<dbReference type="AlphaFoldDB" id="A0A1G6IHH5"/>
<evidence type="ECO:0000259" key="1">
    <source>
        <dbReference type="Pfam" id="PF01345"/>
    </source>
</evidence>
<sequence>MGGIARVRVAALAALALALAGLTVTVTGVPASAGTACVDTVHPLGQATGWTEFVEGDGHRTSESEGSVAYGGNLPTGMTVGSDLTVAKTVPTLVVAGSHGEWFNLNKGSAYVVPKSGVNHNSGGSYLSANPIDFATAFAQLRAASTQWGAAAATGTLVEQSDVVNRIIVLRGSDPKLNVFTLTQAELTAAKTIAYDVPTGAAVLVNVRGASVSITSKMTLTPGGAQPTTAGVRARGPFIWNFPEATSLRFDVGSDFGGHVIAPRADVTVQLGVLVGQVVAKSFRSPNETHVAFLPATVCLPGTTSTPTEPEAPEQRSDVSVAKTVSTASPRGGDQVTYTLTARNLGAAAATGVVVRDVLPAGVTLESLPSGCTIAARTVTCAAGTLAPGASRSYGVAVTADPVAGAGAPDDRWALHELTPTKHEWQVDLEPGETRTVSVGCPRAGAILSDGQLRVDHVDQGTGALTDVRVLRQESTGLGTWKAVVRNDATGRAQAKAFVVCLPPTTEVTQGHRHALDADTNPVTASYSWAAGRRTATLSCPTGTVPIVPGYTTTGDAPRWSGSEPVGATGWRFVFDLDDATTVVPSMRCLRREVSAADGHRHDLVLQHVARTVTVPPGAVVEEQVICSDLAKGITATWSLPAGVVHLGNDPRLKARAFRLLNTTGSAQQVLLDLECLGDRPGPEVRGHDLPVVVDNTATVTSTSEDANPANNSASVSMSVQPGAVTATALAAAGATAKVAVVRVVSSMPGTGTVVLRSGRTVLAQGKTALRAGTVTVVTVKLTKKGRKAFRKRRTARVVDVVVTPARGARDVRRVVLRRS</sequence>